<name>A0A450Z780_9GAMM</name>
<dbReference type="EMBL" id="CAADFR010000204">
    <property type="protein sequence ID" value="VFK44980.1"/>
    <property type="molecule type" value="Genomic_DNA"/>
</dbReference>
<protein>
    <submittedName>
        <fullName evidence="2">Uncharacterized protein</fullName>
    </submittedName>
</protein>
<evidence type="ECO:0000313" key="2">
    <source>
        <dbReference type="EMBL" id="VFK49629.1"/>
    </source>
</evidence>
<sequence>MNRLFPNCPYFHTTFTLPSQFRILLFDRRSLLNTVFSASTSESSSANTLWFRRRRLERGNSQRSSLRYAKSGSHGFSESPEIRGLFDNPNGGYGGWLLCSDYRRGSRLKRMPNCVSGKRSTLCGIYRRVVRLIPDYISKNPLSDVKNEYAPLFLDFPPYHTLIASISSSSVFSNLKMILK</sequence>
<accession>A0A450Z780</accession>
<reference evidence="2" key="1">
    <citation type="submission" date="2019-02" db="EMBL/GenBank/DDBJ databases">
        <authorList>
            <person name="Gruber-Vodicka R. H."/>
            <person name="Seah K. B. B."/>
        </authorList>
    </citation>
    <scope>NUCLEOTIDE SEQUENCE</scope>
    <source>
        <strain evidence="2">BECK_S1320</strain>
        <strain evidence="1">BECK_S1321</strain>
    </source>
</reference>
<gene>
    <name evidence="2" type="ORF">BECKSD772E_GA0070983_12052</name>
    <name evidence="1" type="ORF">BECKSD772F_GA0070984_12042</name>
</gene>
<evidence type="ECO:0000313" key="1">
    <source>
        <dbReference type="EMBL" id="VFK44980.1"/>
    </source>
</evidence>
<dbReference type="EMBL" id="CAADFU010000205">
    <property type="protein sequence ID" value="VFK49629.1"/>
    <property type="molecule type" value="Genomic_DNA"/>
</dbReference>
<dbReference type="AlphaFoldDB" id="A0A450Z780"/>
<proteinExistence type="predicted"/>
<organism evidence="2">
    <name type="scientific">Candidatus Kentrum sp. SD</name>
    <dbReference type="NCBI Taxonomy" id="2126332"/>
    <lineage>
        <taxon>Bacteria</taxon>
        <taxon>Pseudomonadati</taxon>
        <taxon>Pseudomonadota</taxon>
        <taxon>Gammaproteobacteria</taxon>
        <taxon>Candidatus Kentrum</taxon>
    </lineage>
</organism>